<reference evidence="2" key="1">
    <citation type="submission" date="2013-04" db="EMBL/GenBank/DDBJ databases">
        <authorList>
            <person name="Qu J."/>
            <person name="Murali S.C."/>
            <person name="Bandaranaike D."/>
            <person name="Bellair M."/>
            <person name="Blankenburg K."/>
            <person name="Chao H."/>
            <person name="Dinh H."/>
            <person name="Doddapaneni H."/>
            <person name="Downs B."/>
            <person name="Dugan-Rocha S."/>
            <person name="Elkadiri S."/>
            <person name="Gnanaolivu R.D."/>
            <person name="Hernandez B."/>
            <person name="Javaid M."/>
            <person name="Jayaseelan J.C."/>
            <person name="Lee S."/>
            <person name="Li M."/>
            <person name="Ming W."/>
            <person name="Munidasa M."/>
            <person name="Muniz J."/>
            <person name="Nguyen L."/>
            <person name="Ongeri F."/>
            <person name="Osuji N."/>
            <person name="Pu L.-L."/>
            <person name="Puazo M."/>
            <person name="Qu C."/>
            <person name="Quiroz J."/>
            <person name="Raj R."/>
            <person name="Weissenberger G."/>
            <person name="Xin Y."/>
            <person name="Zou X."/>
            <person name="Han Y."/>
            <person name="Richards S."/>
            <person name="Worley K."/>
            <person name="Muzny D."/>
            <person name="Gibbs R."/>
        </authorList>
    </citation>
    <scope>NUCLEOTIDE SEQUENCE</scope>
    <source>
        <strain evidence="2">Sampled in the wild</strain>
    </source>
</reference>
<dbReference type="AlphaFoldDB" id="A0A8K0P3N2"/>
<sequence>MKIRFKMSSDLYLLMKTRGIMRRDWEKDWEIPESAGFRHGMRRSKISLSAQKTRPVHRSSSQREEPTPQFPKPRSRFPDREPSTSVAQGRNVALEEYNRRQQQAKQPSGFDKAVDGLRKAERAATFEKAILASAAAATSAPSEQQEELAAAAGAKFLQAANVTSMEKMKRTLVDGDKLIEVVGYIGITKPKEKKQG</sequence>
<evidence type="ECO:0000256" key="1">
    <source>
        <dbReference type="SAM" id="MobiDB-lite"/>
    </source>
</evidence>
<gene>
    <name evidence="2" type="ORF">J437_LFUL011822</name>
</gene>
<evidence type="ECO:0000313" key="2">
    <source>
        <dbReference type="EMBL" id="KAG8231153.1"/>
    </source>
</evidence>
<dbReference type="Proteomes" id="UP000792457">
    <property type="component" value="Unassembled WGS sequence"/>
</dbReference>
<feature type="region of interest" description="Disordered" evidence="1">
    <location>
        <begin position="40"/>
        <end position="90"/>
    </location>
</feature>
<name>A0A8K0P3N2_LADFU</name>
<proteinExistence type="predicted"/>
<accession>A0A8K0P3N2</accession>
<comment type="caution">
    <text evidence="2">The sequence shown here is derived from an EMBL/GenBank/DDBJ whole genome shotgun (WGS) entry which is preliminary data.</text>
</comment>
<keyword evidence="3" id="KW-1185">Reference proteome</keyword>
<reference evidence="2" key="2">
    <citation type="submission" date="2017-10" db="EMBL/GenBank/DDBJ databases">
        <title>Ladona fulva Genome sequencing and assembly.</title>
        <authorList>
            <person name="Murali S."/>
            <person name="Richards S."/>
            <person name="Bandaranaike D."/>
            <person name="Bellair M."/>
            <person name="Blankenburg K."/>
            <person name="Chao H."/>
            <person name="Dinh H."/>
            <person name="Doddapaneni H."/>
            <person name="Dugan-Rocha S."/>
            <person name="Elkadiri S."/>
            <person name="Gnanaolivu R."/>
            <person name="Hernandez B."/>
            <person name="Skinner E."/>
            <person name="Javaid M."/>
            <person name="Lee S."/>
            <person name="Li M."/>
            <person name="Ming W."/>
            <person name="Munidasa M."/>
            <person name="Muniz J."/>
            <person name="Nguyen L."/>
            <person name="Hughes D."/>
            <person name="Osuji N."/>
            <person name="Pu L.-L."/>
            <person name="Puazo M."/>
            <person name="Qu C."/>
            <person name="Quiroz J."/>
            <person name="Raj R."/>
            <person name="Weissenberger G."/>
            <person name="Xin Y."/>
            <person name="Zou X."/>
            <person name="Han Y."/>
            <person name="Worley K."/>
            <person name="Muzny D."/>
            <person name="Gibbs R."/>
        </authorList>
    </citation>
    <scope>NUCLEOTIDE SEQUENCE</scope>
    <source>
        <strain evidence="2">Sampled in the wild</strain>
    </source>
</reference>
<evidence type="ECO:0000313" key="3">
    <source>
        <dbReference type="Proteomes" id="UP000792457"/>
    </source>
</evidence>
<dbReference type="EMBL" id="KZ308537">
    <property type="protein sequence ID" value="KAG8231153.1"/>
    <property type="molecule type" value="Genomic_DNA"/>
</dbReference>
<protein>
    <submittedName>
        <fullName evidence="2">Uncharacterized protein</fullName>
    </submittedName>
</protein>
<organism evidence="2 3">
    <name type="scientific">Ladona fulva</name>
    <name type="common">Scarce chaser dragonfly</name>
    <name type="synonym">Libellula fulva</name>
    <dbReference type="NCBI Taxonomy" id="123851"/>
    <lineage>
        <taxon>Eukaryota</taxon>
        <taxon>Metazoa</taxon>
        <taxon>Ecdysozoa</taxon>
        <taxon>Arthropoda</taxon>
        <taxon>Hexapoda</taxon>
        <taxon>Insecta</taxon>
        <taxon>Pterygota</taxon>
        <taxon>Palaeoptera</taxon>
        <taxon>Odonata</taxon>
        <taxon>Epiprocta</taxon>
        <taxon>Anisoptera</taxon>
        <taxon>Libelluloidea</taxon>
        <taxon>Libellulidae</taxon>
        <taxon>Ladona</taxon>
    </lineage>
</organism>